<dbReference type="FunFam" id="3.30.2350.20:FF:000003">
    <property type="entry name" value="Pseudouridylate synthase 7 homolog"/>
    <property type="match status" value="1"/>
</dbReference>
<proteinExistence type="inferred from homology"/>
<dbReference type="InterPro" id="IPR011760">
    <property type="entry name" value="PsdUridine_synth_TruD_insert"/>
</dbReference>
<evidence type="ECO:0000256" key="4">
    <source>
        <dbReference type="ARBA" id="ARBA00022664"/>
    </source>
</evidence>
<dbReference type="PANTHER" id="PTHR13326">
    <property type="entry name" value="TRNA PSEUDOURIDINE SYNTHASE D"/>
    <property type="match status" value="1"/>
</dbReference>
<evidence type="ECO:0000256" key="10">
    <source>
        <dbReference type="ARBA" id="ARBA00052210"/>
    </source>
</evidence>
<dbReference type="FunFam" id="3.30.2350.20:FF:000002">
    <property type="entry name" value="Pseudouridylate synthase 7 homolog"/>
    <property type="match status" value="1"/>
</dbReference>
<comment type="function">
    <text evidence="11">Pseudouridylate synthase that catalyzes pseudouridylation of RNAs. Acts as a regulator of protein synthesis in embryonic stem cells by mediating pseudouridylation of RNA fragments derived from tRNAs (tRFs): pseudouridylated tRFs inhibit translation by targeting the translation initiation complex. Also catalyzes pseudouridylation of mRNAs: mediates pseudouridylation of mRNAs with the consensus sequence 5'-UGUAG-3'. Acts as a regulator of pre-mRNA splicing by mediating pseudouridylation of pre-mRNAs at locations associated with alternatively spliced regions. Pseudouridylation of pre-mRNAs near splice sites directly regulates mRNA splicing and mRNA 3'-end processing. In addition to mRNAs and tRNAs, binds other types of RNAs, such as snRNAs, Y RNAs and vault RNAs, suggesting that it can catalyze pseudouridylation of many RNA types.</text>
</comment>
<dbReference type="Proteomes" id="UP001208570">
    <property type="component" value="Unassembled WGS sequence"/>
</dbReference>
<evidence type="ECO:0000256" key="1">
    <source>
        <dbReference type="ARBA" id="ARBA00004123"/>
    </source>
</evidence>
<feature type="domain" description="TRUD" evidence="15">
    <location>
        <begin position="322"/>
        <end position="554"/>
    </location>
</feature>
<evidence type="ECO:0000256" key="8">
    <source>
        <dbReference type="ARBA" id="ARBA00023242"/>
    </source>
</evidence>
<evidence type="ECO:0000256" key="7">
    <source>
        <dbReference type="ARBA" id="ARBA00023235"/>
    </source>
</evidence>
<dbReference type="GO" id="GO:0001522">
    <property type="term" value="P:pseudouridine synthesis"/>
    <property type="evidence" value="ECO:0007669"/>
    <property type="project" value="InterPro"/>
</dbReference>
<dbReference type="InterPro" id="IPR042214">
    <property type="entry name" value="TruD_catalytic"/>
</dbReference>
<keyword evidence="8" id="KW-0539">Nucleus</keyword>
<gene>
    <name evidence="16" type="ORF">LSH36_367g06040</name>
</gene>
<accession>A0AAD9JEB2</accession>
<evidence type="ECO:0000259" key="15">
    <source>
        <dbReference type="PROSITE" id="PS50984"/>
    </source>
</evidence>
<dbReference type="GO" id="GO:0006397">
    <property type="term" value="P:mRNA processing"/>
    <property type="evidence" value="ECO:0007669"/>
    <property type="project" value="UniProtKB-KW"/>
</dbReference>
<dbReference type="NCBIfam" id="TIGR00094">
    <property type="entry name" value="tRNA_TruD_broad"/>
    <property type="match status" value="1"/>
</dbReference>
<dbReference type="Gene3D" id="3.30.2350.20">
    <property type="entry name" value="TruD, catalytic domain"/>
    <property type="match status" value="2"/>
</dbReference>
<keyword evidence="6" id="KW-0508">mRNA splicing</keyword>
<evidence type="ECO:0000256" key="14">
    <source>
        <dbReference type="SAM" id="MobiDB-lite"/>
    </source>
</evidence>
<feature type="compositionally biased region" description="Polar residues" evidence="14">
    <location>
        <begin position="634"/>
        <end position="646"/>
    </location>
</feature>
<evidence type="ECO:0000256" key="9">
    <source>
        <dbReference type="ARBA" id="ARBA00036943"/>
    </source>
</evidence>
<feature type="region of interest" description="Disordered" evidence="14">
    <location>
        <begin position="634"/>
        <end position="658"/>
    </location>
</feature>
<comment type="subunit">
    <text evidence="12">Interacts with SIRT1.</text>
</comment>
<protein>
    <recommendedName>
        <fullName evidence="13">Pseudouridylate synthase 7 homolog</fullName>
    </recommendedName>
</protein>
<evidence type="ECO:0000256" key="2">
    <source>
        <dbReference type="ARBA" id="ARBA00007953"/>
    </source>
</evidence>
<dbReference type="Pfam" id="PF01142">
    <property type="entry name" value="TruD"/>
    <property type="match status" value="1"/>
</dbReference>
<dbReference type="GO" id="GO:0008033">
    <property type="term" value="P:tRNA processing"/>
    <property type="evidence" value="ECO:0007669"/>
    <property type="project" value="UniProtKB-KW"/>
</dbReference>
<dbReference type="GO" id="GO:0005634">
    <property type="term" value="C:nucleus"/>
    <property type="evidence" value="ECO:0007669"/>
    <property type="project" value="UniProtKB-SubCell"/>
</dbReference>
<evidence type="ECO:0000256" key="5">
    <source>
        <dbReference type="ARBA" id="ARBA00022694"/>
    </source>
</evidence>
<dbReference type="InterPro" id="IPR001656">
    <property type="entry name" value="PsdUridine_synth_TruD"/>
</dbReference>
<dbReference type="InterPro" id="IPR020103">
    <property type="entry name" value="PsdUridine_synth_cat_dom_sf"/>
</dbReference>
<evidence type="ECO:0000313" key="17">
    <source>
        <dbReference type="Proteomes" id="UP001208570"/>
    </source>
</evidence>
<dbReference type="PIRSF" id="PIRSF037016">
    <property type="entry name" value="Pseudouridin_synth_euk_prd"/>
    <property type="match status" value="1"/>
</dbReference>
<keyword evidence="3" id="KW-0597">Phosphoprotein</keyword>
<keyword evidence="4" id="KW-0507">mRNA processing</keyword>
<dbReference type="GO" id="GO:0009982">
    <property type="term" value="F:pseudouridine synthase activity"/>
    <property type="evidence" value="ECO:0007669"/>
    <property type="project" value="InterPro"/>
</dbReference>
<dbReference type="EMBL" id="JAODUP010000367">
    <property type="protein sequence ID" value="KAK2151334.1"/>
    <property type="molecule type" value="Genomic_DNA"/>
</dbReference>
<name>A0AAD9JEB2_9ANNE</name>
<evidence type="ECO:0000313" key="16">
    <source>
        <dbReference type="EMBL" id="KAK2151334.1"/>
    </source>
</evidence>
<evidence type="ECO:0000256" key="3">
    <source>
        <dbReference type="ARBA" id="ARBA00022553"/>
    </source>
</evidence>
<keyword evidence="7" id="KW-0413">Isomerase</keyword>
<comment type="catalytic activity">
    <reaction evidence="10">
        <text>uridine(13) in tRNA = pseudouridine(13) in tRNA</text>
        <dbReference type="Rhea" id="RHEA:42540"/>
        <dbReference type="Rhea" id="RHEA-COMP:10105"/>
        <dbReference type="Rhea" id="RHEA-COMP:10106"/>
        <dbReference type="ChEBI" id="CHEBI:65314"/>
        <dbReference type="ChEBI" id="CHEBI:65315"/>
    </reaction>
</comment>
<comment type="subcellular location">
    <subcellularLocation>
        <location evidence="1">Nucleus</location>
    </subcellularLocation>
</comment>
<comment type="catalytic activity">
    <reaction evidence="9">
        <text>a uridine in tRNA = a pseudouridine in tRNA</text>
        <dbReference type="Rhea" id="RHEA:54572"/>
        <dbReference type="Rhea" id="RHEA-COMP:13339"/>
        <dbReference type="Rhea" id="RHEA-COMP:13934"/>
        <dbReference type="ChEBI" id="CHEBI:65314"/>
        <dbReference type="ChEBI" id="CHEBI:65315"/>
    </reaction>
</comment>
<comment type="similarity">
    <text evidence="2">Belongs to the pseudouridine synthase TruD family.</text>
</comment>
<keyword evidence="5" id="KW-0819">tRNA processing</keyword>
<reference evidence="16" key="1">
    <citation type="journal article" date="2023" name="Mol. Biol. Evol.">
        <title>Third-Generation Sequencing Reveals the Adaptive Role of the Epigenome in Three Deep-Sea Polychaetes.</title>
        <authorList>
            <person name="Perez M."/>
            <person name="Aroh O."/>
            <person name="Sun Y."/>
            <person name="Lan Y."/>
            <person name="Juniper S.K."/>
            <person name="Young C.R."/>
            <person name="Angers B."/>
            <person name="Qian P.Y."/>
        </authorList>
    </citation>
    <scope>NUCLEOTIDE SEQUENCE</scope>
    <source>
        <strain evidence="16">P08H-3</strain>
    </source>
</reference>
<evidence type="ECO:0000256" key="12">
    <source>
        <dbReference type="ARBA" id="ARBA00063455"/>
    </source>
</evidence>
<feature type="compositionally biased region" description="Basic and acidic residues" evidence="14">
    <location>
        <begin position="647"/>
        <end position="658"/>
    </location>
</feature>
<dbReference type="PANTHER" id="PTHR13326:SF31">
    <property type="entry name" value="PSEUDOURIDYLATE SYNTHASE 7 HOMOLOG"/>
    <property type="match status" value="1"/>
</dbReference>
<keyword evidence="17" id="KW-1185">Reference proteome</keyword>
<dbReference type="GO" id="GO:0003723">
    <property type="term" value="F:RNA binding"/>
    <property type="evidence" value="ECO:0007669"/>
    <property type="project" value="InterPro"/>
</dbReference>
<sequence length="658" mass="74303">MDDPVAKKPKLEDCIAEESGRRAVSETVLECGKISAEDVSLKGDEGNKKPVQECDVGITEFISKHEGFHGIIKQRYSDFLVNEINMEGEIVRLTDIDVPSCDANQKNVDETSSTPVLTDNQLDELKLLAQGKAEDTQVLIKVGEDKLRRSQIHQAIREQSPLLISQTKDVDNTKCIVVTRSDCPDKDDTSAGWKRQSRQEPWRHKDNNYCHCVLYKENKDTMFAINLLAKYLRLRPNMITYAGTKDKRAKTCQLISMYRVTATRLYALNKKLRDMVLGNFSYNKEPLALGDLKGNHFLIVLRSITANNIQLQQAMSSLKKYGFINYYGMQRFGTTSVPTHLVGRALLRSSWQEAIDLILKPRHSGVDPIYEVRRCWSTDHDAAKALKLLGHRTCPEHHLLNGLKNKDENDHVGALSCIPRNNRLIYVHAYQSYLWNRLTSQRIKQFGLFPIVGDLVIQADTLTDTNEDVGDVSATASQKKIFVEPTIVTDGNISAYTIHDVVLPLAGYDVMFPQNAIGALYKTWLAEDGLVLDDLKHKVKDYSLRGAYRHIMVCPKDLTWQVITYNDPHIPLVLSDMEKLRGDKLDVEVTEGAHKALKLEFTLPPSTYATMALREVLRQDTSAVHQTSLTTAAMENKSSVDASNSSVKRETINEQEKK</sequence>
<organism evidence="16 17">
    <name type="scientific">Paralvinella palmiformis</name>
    <dbReference type="NCBI Taxonomy" id="53620"/>
    <lineage>
        <taxon>Eukaryota</taxon>
        <taxon>Metazoa</taxon>
        <taxon>Spiralia</taxon>
        <taxon>Lophotrochozoa</taxon>
        <taxon>Annelida</taxon>
        <taxon>Polychaeta</taxon>
        <taxon>Sedentaria</taxon>
        <taxon>Canalipalpata</taxon>
        <taxon>Terebellida</taxon>
        <taxon>Terebelliformia</taxon>
        <taxon>Alvinellidae</taxon>
        <taxon>Paralvinella</taxon>
    </lineage>
</organism>
<dbReference type="SUPFAM" id="SSF55120">
    <property type="entry name" value="Pseudouridine synthase"/>
    <property type="match status" value="1"/>
</dbReference>
<evidence type="ECO:0000256" key="6">
    <source>
        <dbReference type="ARBA" id="ARBA00023187"/>
    </source>
</evidence>
<dbReference type="GO" id="GO:0008380">
    <property type="term" value="P:RNA splicing"/>
    <property type="evidence" value="ECO:0007669"/>
    <property type="project" value="UniProtKB-KW"/>
</dbReference>
<dbReference type="CDD" id="cd02576">
    <property type="entry name" value="PseudoU_synth_ScPUS7"/>
    <property type="match status" value="1"/>
</dbReference>
<dbReference type="AlphaFoldDB" id="A0AAD9JEB2"/>
<evidence type="ECO:0000256" key="13">
    <source>
        <dbReference type="ARBA" id="ARBA00070906"/>
    </source>
</evidence>
<dbReference type="PROSITE" id="PS50984">
    <property type="entry name" value="TRUD"/>
    <property type="match status" value="1"/>
</dbReference>
<comment type="caution">
    <text evidence="16">The sequence shown here is derived from an EMBL/GenBank/DDBJ whole genome shotgun (WGS) entry which is preliminary data.</text>
</comment>
<evidence type="ECO:0000256" key="11">
    <source>
        <dbReference type="ARBA" id="ARBA00053535"/>
    </source>
</evidence>